<name>A0A250IGF2_9BACT</name>
<dbReference type="OrthoDB" id="9794630at2"/>
<dbReference type="InterPro" id="IPR045892">
    <property type="entry name" value="CrtISO-like"/>
</dbReference>
<dbReference type="PANTHER" id="PTHR46313">
    <property type="match status" value="1"/>
</dbReference>
<evidence type="ECO:0000313" key="3">
    <source>
        <dbReference type="EMBL" id="ATB30231.1"/>
    </source>
</evidence>
<dbReference type="SUPFAM" id="SSF51905">
    <property type="entry name" value="FAD/NAD(P)-binding domain"/>
    <property type="match status" value="1"/>
</dbReference>
<dbReference type="GO" id="GO:0016491">
    <property type="term" value="F:oxidoreductase activity"/>
    <property type="evidence" value="ECO:0007669"/>
    <property type="project" value="InterPro"/>
</dbReference>
<evidence type="ECO:0000259" key="2">
    <source>
        <dbReference type="Pfam" id="PF01593"/>
    </source>
</evidence>
<gene>
    <name evidence="3" type="ORF">MEBOL_003691</name>
</gene>
<protein>
    <submittedName>
        <fullName evidence="3">FAD-dependent oxidoreductase</fullName>
    </submittedName>
</protein>
<dbReference type="InterPro" id="IPR002937">
    <property type="entry name" value="Amino_oxidase"/>
</dbReference>
<feature type="compositionally biased region" description="Low complexity" evidence="1">
    <location>
        <begin position="505"/>
        <end position="518"/>
    </location>
</feature>
<feature type="domain" description="Amine oxidase" evidence="2">
    <location>
        <begin position="16"/>
        <end position="407"/>
    </location>
</feature>
<sequence>MTGPWYDAVVVGAGFGGLGAALELTRRGARVALCETLNYPGGCASTFHRHGHAFESGATLFSGLADGQLFGRWVRELGLDVTVDWVDPLVELRTPGMRLVVYHDRDRLLDQLRAFPGAPARALGDFFALQRRVADALWPLFDDPTLLPPLDVRALLHHASRAGSYLPLARWMGRPLGAVLEHLGLLGFTPLRTYLDALCQITVQCAAAEAEAPFALAAMDYYWRGTGHVRGGIGQLARALAGAVTAEGGDVLLANRVKSLTPTSGGWRVESRRGELLTRHVVANVLPQGLARLLSPTASKQLPHRVRSLAGKVAEGWGAVMLYLVVGAPEGASPHAHHLELIQEPHAPFIEGNHLFASFSGEADMGRAPPGQRTVTVSTHVPLRALRDASPEERARLVSRLQQRMREGLEHLAPEWMRDVRHEMTGSPRTFERFTGRDGGAVGGVPRRAGLHHYVSMSPRPVLEGLWLVGDSVFPGQSTLATALGGVRTAARVAPRQSPAKRTPAAFASATSASTFWR</sequence>
<dbReference type="Proteomes" id="UP000217289">
    <property type="component" value="Chromosome"/>
</dbReference>
<dbReference type="Gene3D" id="3.90.660.20">
    <property type="entry name" value="Protoporphyrinogen oxidase, mitochondrial, domain 2"/>
    <property type="match status" value="1"/>
</dbReference>
<dbReference type="EMBL" id="CP022163">
    <property type="protein sequence ID" value="ATB30231.1"/>
    <property type="molecule type" value="Genomic_DNA"/>
</dbReference>
<keyword evidence="4" id="KW-1185">Reference proteome</keyword>
<evidence type="ECO:0000256" key="1">
    <source>
        <dbReference type="SAM" id="MobiDB-lite"/>
    </source>
</evidence>
<dbReference type="RefSeq" id="WP_095978702.1">
    <property type="nucleotide sequence ID" value="NZ_CP022163.1"/>
</dbReference>
<feature type="region of interest" description="Disordered" evidence="1">
    <location>
        <begin position="495"/>
        <end position="518"/>
    </location>
</feature>
<dbReference type="InterPro" id="IPR036188">
    <property type="entry name" value="FAD/NAD-bd_sf"/>
</dbReference>
<proteinExistence type="predicted"/>
<accession>A0A250IGF2</accession>
<evidence type="ECO:0000313" key="4">
    <source>
        <dbReference type="Proteomes" id="UP000217289"/>
    </source>
</evidence>
<dbReference type="KEGG" id="mbd:MEBOL_003691"/>
<dbReference type="Pfam" id="PF01593">
    <property type="entry name" value="Amino_oxidase"/>
    <property type="match status" value="1"/>
</dbReference>
<dbReference type="GO" id="GO:0016116">
    <property type="term" value="P:carotenoid metabolic process"/>
    <property type="evidence" value="ECO:0007669"/>
    <property type="project" value="InterPro"/>
</dbReference>
<dbReference type="AlphaFoldDB" id="A0A250IGF2"/>
<dbReference type="PANTHER" id="PTHR46313:SF3">
    <property type="entry name" value="PROLYCOPENE ISOMERASE, CHLOROPLASTIC"/>
    <property type="match status" value="1"/>
</dbReference>
<reference evidence="3 4" key="1">
    <citation type="submission" date="2017-06" db="EMBL/GenBank/DDBJ databases">
        <authorList>
            <person name="Kim H.J."/>
            <person name="Triplett B.A."/>
        </authorList>
    </citation>
    <scope>NUCLEOTIDE SEQUENCE [LARGE SCALE GENOMIC DNA]</scope>
    <source>
        <strain evidence="3 4">DSM 14713</strain>
    </source>
</reference>
<organism evidence="3 4">
    <name type="scientific">Melittangium boletus DSM 14713</name>
    <dbReference type="NCBI Taxonomy" id="1294270"/>
    <lineage>
        <taxon>Bacteria</taxon>
        <taxon>Pseudomonadati</taxon>
        <taxon>Myxococcota</taxon>
        <taxon>Myxococcia</taxon>
        <taxon>Myxococcales</taxon>
        <taxon>Cystobacterineae</taxon>
        <taxon>Archangiaceae</taxon>
        <taxon>Melittangium</taxon>
    </lineage>
</organism>
<dbReference type="Gene3D" id="3.50.50.60">
    <property type="entry name" value="FAD/NAD(P)-binding domain"/>
    <property type="match status" value="2"/>
</dbReference>